<dbReference type="GO" id="GO:0005794">
    <property type="term" value="C:Golgi apparatus"/>
    <property type="evidence" value="ECO:0007669"/>
    <property type="project" value="TreeGrafter"/>
</dbReference>
<dbReference type="Gene3D" id="3.90.550.10">
    <property type="entry name" value="Spore Coat Polysaccharide Biosynthesis Protein SpsA, Chain A"/>
    <property type="match status" value="1"/>
</dbReference>
<dbReference type="GO" id="GO:0004653">
    <property type="term" value="F:polypeptide N-acetylgalactosaminyltransferase activity"/>
    <property type="evidence" value="ECO:0007669"/>
    <property type="project" value="TreeGrafter"/>
</dbReference>
<organism evidence="4 5">
    <name type="scientific">Ladona fulva</name>
    <name type="common">Scarce chaser dragonfly</name>
    <name type="synonym">Libellula fulva</name>
    <dbReference type="NCBI Taxonomy" id="123851"/>
    <lineage>
        <taxon>Eukaryota</taxon>
        <taxon>Metazoa</taxon>
        <taxon>Ecdysozoa</taxon>
        <taxon>Arthropoda</taxon>
        <taxon>Hexapoda</taxon>
        <taxon>Insecta</taxon>
        <taxon>Pterygota</taxon>
        <taxon>Palaeoptera</taxon>
        <taxon>Odonata</taxon>
        <taxon>Epiprocta</taxon>
        <taxon>Anisoptera</taxon>
        <taxon>Libelluloidea</taxon>
        <taxon>Libellulidae</taxon>
        <taxon>Ladona</taxon>
    </lineage>
</organism>
<dbReference type="PANTHER" id="PTHR11675">
    <property type="entry name" value="N-ACETYLGALACTOSAMINYLTRANSFERASE"/>
    <property type="match status" value="1"/>
</dbReference>
<evidence type="ECO:0000259" key="3">
    <source>
        <dbReference type="Pfam" id="PF00535"/>
    </source>
</evidence>
<dbReference type="InterPro" id="IPR029044">
    <property type="entry name" value="Nucleotide-diphossugar_trans"/>
</dbReference>
<reference evidence="4" key="1">
    <citation type="submission" date="2013-04" db="EMBL/GenBank/DDBJ databases">
        <authorList>
            <person name="Qu J."/>
            <person name="Murali S.C."/>
            <person name="Bandaranaike D."/>
            <person name="Bellair M."/>
            <person name="Blankenburg K."/>
            <person name="Chao H."/>
            <person name="Dinh H."/>
            <person name="Doddapaneni H."/>
            <person name="Downs B."/>
            <person name="Dugan-Rocha S."/>
            <person name="Elkadiri S."/>
            <person name="Gnanaolivu R.D."/>
            <person name="Hernandez B."/>
            <person name="Javaid M."/>
            <person name="Jayaseelan J.C."/>
            <person name="Lee S."/>
            <person name="Li M."/>
            <person name="Ming W."/>
            <person name="Munidasa M."/>
            <person name="Muniz J."/>
            <person name="Nguyen L."/>
            <person name="Ongeri F."/>
            <person name="Osuji N."/>
            <person name="Pu L.-L."/>
            <person name="Puazo M."/>
            <person name="Qu C."/>
            <person name="Quiroz J."/>
            <person name="Raj R."/>
            <person name="Weissenberger G."/>
            <person name="Xin Y."/>
            <person name="Zou X."/>
            <person name="Han Y."/>
            <person name="Richards S."/>
            <person name="Worley K."/>
            <person name="Muzny D."/>
            <person name="Gibbs R."/>
        </authorList>
    </citation>
    <scope>NUCLEOTIDE SEQUENCE</scope>
    <source>
        <strain evidence="4">Sampled in the wild</strain>
    </source>
</reference>
<keyword evidence="2" id="KW-0812">Transmembrane</keyword>
<feature type="transmembrane region" description="Helical" evidence="2">
    <location>
        <begin position="12"/>
        <end position="32"/>
    </location>
</feature>
<accession>A0A8K0K3J5</accession>
<dbReference type="EMBL" id="KZ308333">
    <property type="protein sequence ID" value="KAG8227665.1"/>
    <property type="molecule type" value="Genomic_DNA"/>
</dbReference>
<proteinExistence type="predicted"/>
<comment type="caution">
    <text evidence="4">The sequence shown here is derived from an EMBL/GenBank/DDBJ whole genome shotgun (WGS) entry which is preliminary data.</text>
</comment>
<feature type="domain" description="Glycosyltransferase 2-like" evidence="3">
    <location>
        <begin position="179"/>
        <end position="218"/>
    </location>
</feature>
<feature type="non-terminal residue" evidence="4">
    <location>
        <position position="1"/>
    </location>
</feature>
<evidence type="ECO:0000313" key="5">
    <source>
        <dbReference type="Proteomes" id="UP000792457"/>
    </source>
</evidence>
<dbReference type="OrthoDB" id="5988548at2759"/>
<reference evidence="4" key="2">
    <citation type="submission" date="2017-10" db="EMBL/GenBank/DDBJ databases">
        <title>Ladona fulva Genome sequencing and assembly.</title>
        <authorList>
            <person name="Murali S."/>
            <person name="Richards S."/>
            <person name="Bandaranaike D."/>
            <person name="Bellair M."/>
            <person name="Blankenburg K."/>
            <person name="Chao H."/>
            <person name="Dinh H."/>
            <person name="Doddapaneni H."/>
            <person name="Dugan-Rocha S."/>
            <person name="Elkadiri S."/>
            <person name="Gnanaolivu R."/>
            <person name="Hernandez B."/>
            <person name="Skinner E."/>
            <person name="Javaid M."/>
            <person name="Lee S."/>
            <person name="Li M."/>
            <person name="Ming W."/>
            <person name="Munidasa M."/>
            <person name="Muniz J."/>
            <person name="Nguyen L."/>
            <person name="Hughes D."/>
            <person name="Osuji N."/>
            <person name="Pu L.-L."/>
            <person name="Puazo M."/>
            <person name="Qu C."/>
            <person name="Quiroz J."/>
            <person name="Raj R."/>
            <person name="Weissenberger G."/>
            <person name="Xin Y."/>
            <person name="Zou X."/>
            <person name="Han Y."/>
            <person name="Worley K."/>
            <person name="Muzny D."/>
            <person name="Gibbs R."/>
        </authorList>
    </citation>
    <scope>NUCLEOTIDE SEQUENCE</scope>
    <source>
        <strain evidence="4">Sampled in the wild</strain>
    </source>
</reference>
<keyword evidence="2" id="KW-0472">Membrane</keyword>
<keyword evidence="2" id="KW-1133">Transmembrane helix</keyword>
<protein>
    <recommendedName>
        <fullName evidence="3">Glycosyltransferase 2-like domain-containing protein</fullName>
    </recommendedName>
</protein>
<dbReference type="AlphaFoldDB" id="A0A8K0K3J5"/>
<dbReference type="SUPFAM" id="SSF53448">
    <property type="entry name" value="Nucleotide-diphospho-sugar transferases"/>
    <property type="match status" value="1"/>
</dbReference>
<dbReference type="InterPro" id="IPR001173">
    <property type="entry name" value="Glyco_trans_2-like"/>
</dbReference>
<dbReference type="Proteomes" id="UP000792457">
    <property type="component" value="Unassembled WGS sequence"/>
</dbReference>
<keyword evidence="5" id="KW-1185">Reference proteome</keyword>
<evidence type="ECO:0000256" key="2">
    <source>
        <dbReference type="SAM" id="Phobius"/>
    </source>
</evidence>
<gene>
    <name evidence="4" type="ORF">J437_LFUL006976</name>
</gene>
<name>A0A8K0K3J5_LADFU</name>
<sequence length="220" mass="24829">MFRFKVRIHTCKIIFLTSLVWFFIDVVLLMYYSDNAGGNSVNIDSSKLDLRNDQAHGRESIKIARDLQDGIKAEKYEDVKSFELVTNTSIGGKRTTYLASEMKIWVPAPTVEEKNGLPGELGQAVRIPADKEVLMKEKFKLNQFNLLASDAISLNRSLADIRLPGCKTKKYQPLLPTASIVVVFHNEAWSTLLRTVWSAINRSPRSLLAEIILVDDASER</sequence>
<keyword evidence="1" id="KW-1015">Disulfide bond</keyword>
<dbReference type="Pfam" id="PF00535">
    <property type="entry name" value="Glycos_transf_2"/>
    <property type="match status" value="1"/>
</dbReference>
<dbReference type="GO" id="GO:0006493">
    <property type="term" value="P:protein O-linked glycosylation"/>
    <property type="evidence" value="ECO:0007669"/>
    <property type="project" value="TreeGrafter"/>
</dbReference>
<evidence type="ECO:0000313" key="4">
    <source>
        <dbReference type="EMBL" id="KAG8227665.1"/>
    </source>
</evidence>
<dbReference type="PANTHER" id="PTHR11675:SF101">
    <property type="entry name" value="POLYPEPTIDE N-ACETYLGALACTOSAMINYLTRANSFERASE 5"/>
    <property type="match status" value="1"/>
</dbReference>
<evidence type="ECO:0000256" key="1">
    <source>
        <dbReference type="ARBA" id="ARBA00023157"/>
    </source>
</evidence>